<name>S8CHP4_9LAMI</name>
<dbReference type="InterPro" id="IPR001611">
    <property type="entry name" value="Leu-rich_rpt"/>
</dbReference>
<dbReference type="InterPro" id="IPR001245">
    <property type="entry name" value="Ser-Thr/Tyr_kinase_cat_dom"/>
</dbReference>
<organism evidence="12 13">
    <name type="scientific">Genlisea aurea</name>
    <dbReference type="NCBI Taxonomy" id="192259"/>
    <lineage>
        <taxon>Eukaryota</taxon>
        <taxon>Viridiplantae</taxon>
        <taxon>Streptophyta</taxon>
        <taxon>Embryophyta</taxon>
        <taxon>Tracheophyta</taxon>
        <taxon>Spermatophyta</taxon>
        <taxon>Magnoliopsida</taxon>
        <taxon>eudicotyledons</taxon>
        <taxon>Gunneridae</taxon>
        <taxon>Pentapetalae</taxon>
        <taxon>asterids</taxon>
        <taxon>lamiids</taxon>
        <taxon>Lamiales</taxon>
        <taxon>Lentibulariaceae</taxon>
        <taxon>Genlisea</taxon>
    </lineage>
</organism>
<evidence type="ECO:0000256" key="7">
    <source>
        <dbReference type="ARBA" id="ARBA00023136"/>
    </source>
</evidence>
<keyword evidence="6 10" id="KW-1133">Transmembrane helix</keyword>
<dbReference type="PANTHER" id="PTHR45974:SF242">
    <property type="entry name" value="LEUCINE-RICH REPEAT PROTEIN KINASE FAMILY PROTEIN"/>
    <property type="match status" value="1"/>
</dbReference>
<keyword evidence="7 10" id="KW-0472">Membrane</keyword>
<evidence type="ECO:0000256" key="2">
    <source>
        <dbReference type="ARBA" id="ARBA00022614"/>
    </source>
</evidence>
<feature type="binding site" evidence="9">
    <location>
        <position position="562"/>
    </location>
    <ligand>
        <name>ATP</name>
        <dbReference type="ChEBI" id="CHEBI:30616"/>
    </ligand>
</feature>
<dbReference type="FunFam" id="3.80.10.10:FF:000542">
    <property type="entry name" value="Leucine-rich repeat protein kinase family protein"/>
    <property type="match status" value="1"/>
</dbReference>
<evidence type="ECO:0000256" key="4">
    <source>
        <dbReference type="ARBA" id="ARBA00022729"/>
    </source>
</evidence>
<dbReference type="GO" id="GO:0004672">
    <property type="term" value="F:protein kinase activity"/>
    <property type="evidence" value="ECO:0007669"/>
    <property type="project" value="InterPro"/>
</dbReference>
<dbReference type="InterPro" id="IPR032675">
    <property type="entry name" value="LRR_dom_sf"/>
</dbReference>
<dbReference type="AlphaFoldDB" id="S8CHP4"/>
<protein>
    <recommendedName>
        <fullName evidence="11">Protein kinase domain-containing protein</fullName>
    </recommendedName>
</protein>
<dbReference type="PANTHER" id="PTHR45974">
    <property type="entry name" value="RECEPTOR-LIKE PROTEIN 55"/>
    <property type="match status" value="1"/>
</dbReference>
<dbReference type="PROSITE" id="PS00107">
    <property type="entry name" value="PROTEIN_KINASE_ATP"/>
    <property type="match status" value="1"/>
</dbReference>
<dbReference type="PROSITE" id="PS51450">
    <property type="entry name" value="LRR"/>
    <property type="match status" value="1"/>
</dbReference>
<evidence type="ECO:0000256" key="1">
    <source>
        <dbReference type="ARBA" id="ARBA00004370"/>
    </source>
</evidence>
<feature type="non-terminal residue" evidence="12">
    <location>
        <position position="625"/>
    </location>
</feature>
<dbReference type="SUPFAM" id="SSF56112">
    <property type="entry name" value="Protein kinase-like (PK-like)"/>
    <property type="match status" value="1"/>
</dbReference>
<keyword evidence="8" id="KW-0325">Glycoprotein</keyword>
<dbReference type="InterPro" id="IPR000719">
    <property type="entry name" value="Prot_kinase_dom"/>
</dbReference>
<dbReference type="FunFam" id="3.30.200.20:FF:000328">
    <property type="entry name" value="Leucine-rich repeat protein kinase family protein"/>
    <property type="match status" value="1"/>
</dbReference>
<feature type="non-terminal residue" evidence="12">
    <location>
        <position position="1"/>
    </location>
</feature>
<dbReference type="EMBL" id="AUSU01003655">
    <property type="protein sequence ID" value="EPS66484.1"/>
    <property type="molecule type" value="Genomic_DNA"/>
</dbReference>
<dbReference type="InterPro" id="IPR011009">
    <property type="entry name" value="Kinase-like_dom_sf"/>
</dbReference>
<dbReference type="Pfam" id="PF00560">
    <property type="entry name" value="LRR_1"/>
    <property type="match status" value="4"/>
</dbReference>
<dbReference type="Gene3D" id="3.30.200.20">
    <property type="entry name" value="Phosphorylase Kinase, domain 1"/>
    <property type="match status" value="1"/>
</dbReference>
<evidence type="ECO:0000256" key="9">
    <source>
        <dbReference type="PROSITE-ProRule" id="PRU10141"/>
    </source>
</evidence>
<dbReference type="Gene3D" id="3.80.10.10">
    <property type="entry name" value="Ribonuclease Inhibitor"/>
    <property type="match status" value="3"/>
</dbReference>
<sequence>YRDLSNNIGLSGVLPSSIGNLRNLSILILVGCGFYGPIPNSIGSLQQLVFLSLNSNNFSGPIPAAIGNLSSLSWLDLSMNHLSGNIPVSNGSEPGLDLLLNAKHFHFSSNQLTGAVPAQLFSSSMNLIHVIFDNNRLMGSLPVSLGYIQTLEVIRFDSNSLDGPIPPSLANLTNLNEIYLSNNNLNGSIPNLGGLNLLFYLDTSNNSFNAFEIPPWFSSLQSLTTLKMENAGLQGQIPAPIFSLPQLQTLDLRSNKLNGTLDIGNSYSSGITVELQNNSITNFTQATNYNLLLTLTGNPICQTTGVGTRFCGALQPTNSGFVPSNNCGTSSCSGNTALSPDCRCSNPYIGTLYFFTASFTDLANSTYYSTLNSSIMSAFVSEGIPVESILLSNPTIGVNSFLQITLQIFPSGEVSFNRTSVSAIGFALNRQPFRVQYFGPFFFIDESYCCFPGANKSSHVGAIVGAAVGGSVLLVLVLLVVIYALRQRKRAWKLLEQGDPFASWNPDKESGSVPNLQGTKWFTFDDLRKCTDNFSESNCVGSGGYGKVYRGVISSGQVVAIKRAQQGSMQGAAEFKTEIELLSRIHHRNVVSLVGFCYEQGDQMLVYEFISNGTLRDSLSGNNGF</sequence>
<keyword evidence="9" id="KW-0067">ATP-binding</keyword>
<dbReference type="Pfam" id="PF07714">
    <property type="entry name" value="PK_Tyr_Ser-Thr"/>
    <property type="match status" value="1"/>
</dbReference>
<proteinExistence type="predicted"/>
<dbReference type="GO" id="GO:0016020">
    <property type="term" value="C:membrane"/>
    <property type="evidence" value="ECO:0007669"/>
    <property type="project" value="UniProtKB-SubCell"/>
</dbReference>
<keyword evidence="13" id="KW-1185">Reference proteome</keyword>
<dbReference type="GO" id="GO:0005524">
    <property type="term" value="F:ATP binding"/>
    <property type="evidence" value="ECO:0007669"/>
    <property type="project" value="UniProtKB-UniRule"/>
</dbReference>
<evidence type="ECO:0000256" key="5">
    <source>
        <dbReference type="ARBA" id="ARBA00022737"/>
    </source>
</evidence>
<dbReference type="InterPro" id="IPR017441">
    <property type="entry name" value="Protein_kinase_ATP_BS"/>
</dbReference>
<evidence type="ECO:0000313" key="13">
    <source>
        <dbReference type="Proteomes" id="UP000015453"/>
    </source>
</evidence>
<keyword evidence="5" id="KW-0677">Repeat</keyword>
<dbReference type="Proteomes" id="UP000015453">
    <property type="component" value="Unassembled WGS sequence"/>
</dbReference>
<feature type="domain" description="Protein kinase" evidence="11">
    <location>
        <begin position="534"/>
        <end position="625"/>
    </location>
</feature>
<keyword evidence="2" id="KW-0433">Leucine-rich repeat</keyword>
<dbReference type="PROSITE" id="PS50011">
    <property type="entry name" value="PROTEIN_KINASE_DOM"/>
    <property type="match status" value="1"/>
</dbReference>
<evidence type="ECO:0000256" key="10">
    <source>
        <dbReference type="SAM" id="Phobius"/>
    </source>
</evidence>
<evidence type="ECO:0000259" key="11">
    <source>
        <dbReference type="PROSITE" id="PS50011"/>
    </source>
</evidence>
<comment type="caution">
    <text evidence="12">The sequence shown here is derived from an EMBL/GenBank/DDBJ whole genome shotgun (WGS) entry which is preliminary data.</text>
</comment>
<keyword evidence="3 10" id="KW-0812">Transmembrane</keyword>
<dbReference type="FunFam" id="3.80.10.10:FF:000041">
    <property type="entry name" value="LRR receptor-like serine/threonine-protein kinase ERECTA"/>
    <property type="match status" value="1"/>
</dbReference>
<feature type="transmembrane region" description="Helical" evidence="10">
    <location>
        <begin position="460"/>
        <end position="485"/>
    </location>
</feature>
<keyword evidence="4" id="KW-0732">Signal</keyword>
<reference evidence="12 13" key="1">
    <citation type="journal article" date="2013" name="BMC Genomics">
        <title>The miniature genome of a carnivorous plant Genlisea aurea contains a low number of genes and short non-coding sequences.</title>
        <authorList>
            <person name="Leushkin E.V."/>
            <person name="Sutormin R.A."/>
            <person name="Nabieva E.R."/>
            <person name="Penin A.A."/>
            <person name="Kondrashov A.S."/>
            <person name="Logacheva M.D."/>
        </authorList>
    </citation>
    <scope>NUCLEOTIDE SEQUENCE [LARGE SCALE GENOMIC DNA]</scope>
</reference>
<comment type="subcellular location">
    <subcellularLocation>
        <location evidence="1">Membrane</location>
    </subcellularLocation>
</comment>
<keyword evidence="9" id="KW-0547">Nucleotide-binding</keyword>
<accession>S8CHP4</accession>
<evidence type="ECO:0000313" key="12">
    <source>
        <dbReference type="EMBL" id="EPS66484.1"/>
    </source>
</evidence>
<dbReference type="OrthoDB" id="2015206at2759"/>
<evidence type="ECO:0000256" key="3">
    <source>
        <dbReference type="ARBA" id="ARBA00022692"/>
    </source>
</evidence>
<evidence type="ECO:0000256" key="8">
    <source>
        <dbReference type="ARBA" id="ARBA00023180"/>
    </source>
</evidence>
<dbReference type="SUPFAM" id="SSF52058">
    <property type="entry name" value="L domain-like"/>
    <property type="match status" value="1"/>
</dbReference>
<gene>
    <name evidence="12" type="ORF">M569_08293</name>
</gene>
<evidence type="ECO:0000256" key="6">
    <source>
        <dbReference type="ARBA" id="ARBA00022989"/>
    </source>
</evidence>